<feature type="domain" description="N-acetyltransferase" evidence="1">
    <location>
        <begin position="21"/>
        <end position="176"/>
    </location>
</feature>
<dbReference type="Gene3D" id="3.40.630.30">
    <property type="match status" value="1"/>
</dbReference>
<dbReference type="InterPro" id="IPR016181">
    <property type="entry name" value="Acyl_CoA_acyltransferase"/>
</dbReference>
<name>A0ABR5ACW1_9BACL</name>
<sequence length="187" mass="21995">MLRHQINDEVHLELLETRHAEELYRLTDRNRDRLREWLPWLNGTRGMEDSEAFIRTSLQHFANANGGNFGVFYRGQMAGCIGLHNIDWGNRKTSIGYWLGADFQRRGIMTLACGAILDYVFGELELNRAEIRAAEFNARSRAIPERLGFTNEGKIRQAEWLYDHYVDHVVYGMLRDEWLQRRKEGQH</sequence>
<dbReference type="SUPFAM" id="SSF55729">
    <property type="entry name" value="Acyl-CoA N-acyltransferases (Nat)"/>
    <property type="match status" value="1"/>
</dbReference>
<keyword evidence="3" id="KW-1185">Reference proteome</keyword>
<evidence type="ECO:0000259" key="1">
    <source>
        <dbReference type="PROSITE" id="PS51186"/>
    </source>
</evidence>
<evidence type="ECO:0000313" key="3">
    <source>
        <dbReference type="Proteomes" id="UP000031967"/>
    </source>
</evidence>
<dbReference type="Proteomes" id="UP000031967">
    <property type="component" value="Unassembled WGS sequence"/>
</dbReference>
<proteinExistence type="predicted"/>
<dbReference type="InterPro" id="IPR000182">
    <property type="entry name" value="GNAT_dom"/>
</dbReference>
<dbReference type="EMBL" id="JXAK01000051">
    <property type="protein sequence ID" value="KIL38795.1"/>
    <property type="molecule type" value="Genomic_DNA"/>
</dbReference>
<evidence type="ECO:0000313" key="2">
    <source>
        <dbReference type="EMBL" id="KIL38795.1"/>
    </source>
</evidence>
<dbReference type="RefSeq" id="WP_041050469.1">
    <property type="nucleotide sequence ID" value="NZ_JXAK01000051.1"/>
</dbReference>
<reference evidence="2 3" key="1">
    <citation type="submission" date="2014-12" db="EMBL/GenBank/DDBJ databases">
        <title>Draft genome sequence of Paenibacillus kamchatkensis strain B-2647.</title>
        <authorList>
            <person name="Karlyshev A.V."/>
            <person name="Kudryashova E.B."/>
        </authorList>
    </citation>
    <scope>NUCLEOTIDE SEQUENCE [LARGE SCALE GENOMIC DNA]</scope>
    <source>
        <strain evidence="2 3">VKM B-2647</strain>
    </source>
</reference>
<dbReference type="PANTHER" id="PTHR43441">
    <property type="entry name" value="RIBOSOMAL-PROTEIN-SERINE ACETYLTRANSFERASE"/>
    <property type="match status" value="1"/>
</dbReference>
<dbReference type="InterPro" id="IPR051908">
    <property type="entry name" value="Ribosomal_N-acetyltransferase"/>
</dbReference>
<organism evidence="2 3">
    <name type="scientific">Gordoniibacillus kamchatkensis</name>
    <dbReference type="NCBI Taxonomy" id="1590651"/>
    <lineage>
        <taxon>Bacteria</taxon>
        <taxon>Bacillati</taxon>
        <taxon>Bacillota</taxon>
        <taxon>Bacilli</taxon>
        <taxon>Bacillales</taxon>
        <taxon>Paenibacillaceae</taxon>
        <taxon>Gordoniibacillus</taxon>
    </lineage>
</organism>
<comment type="caution">
    <text evidence="2">The sequence shown here is derived from an EMBL/GenBank/DDBJ whole genome shotgun (WGS) entry which is preliminary data.</text>
</comment>
<gene>
    <name evidence="2" type="ORF">SD70_24245</name>
</gene>
<dbReference type="PANTHER" id="PTHR43441:SF12">
    <property type="entry name" value="RIBOSOMAL N-ACETYLTRANSFERASE YDAF-RELATED"/>
    <property type="match status" value="1"/>
</dbReference>
<accession>A0ABR5ACW1</accession>
<dbReference type="Pfam" id="PF13302">
    <property type="entry name" value="Acetyltransf_3"/>
    <property type="match status" value="1"/>
</dbReference>
<dbReference type="PROSITE" id="PS51186">
    <property type="entry name" value="GNAT"/>
    <property type="match status" value="1"/>
</dbReference>
<protein>
    <submittedName>
        <fullName evidence="2">Alanine acetyltransferase</fullName>
    </submittedName>
</protein>